<keyword evidence="5" id="KW-1185">Reference proteome</keyword>
<dbReference type="InterPro" id="IPR001638">
    <property type="entry name" value="Solute-binding_3/MltF_N"/>
</dbReference>
<feature type="chain" id="PRO_5008055353" evidence="2">
    <location>
        <begin position="30"/>
        <end position="294"/>
    </location>
</feature>
<dbReference type="RefSeq" id="WP_063698554.1">
    <property type="nucleotide sequence ID" value="NZ_LUUB01000038.1"/>
</dbReference>
<dbReference type="PANTHER" id="PTHR35936:SF17">
    <property type="entry name" value="ARGININE-BINDING EXTRACELLULAR PROTEIN ARTP"/>
    <property type="match status" value="1"/>
</dbReference>
<dbReference type="NCBIfam" id="TIGR03871">
    <property type="entry name" value="ABC_peri_MoxJ_2"/>
    <property type="match status" value="1"/>
</dbReference>
<keyword evidence="1 2" id="KW-0732">Signal</keyword>
<dbReference type="SUPFAM" id="SSF53850">
    <property type="entry name" value="Periplasmic binding protein-like II"/>
    <property type="match status" value="1"/>
</dbReference>
<dbReference type="EMBL" id="LUUB01000038">
    <property type="protein sequence ID" value="OAF12971.1"/>
    <property type="molecule type" value="Genomic_DNA"/>
</dbReference>
<dbReference type="SMART" id="SM00062">
    <property type="entry name" value="PBPb"/>
    <property type="match status" value="1"/>
</dbReference>
<feature type="domain" description="Solute-binding protein family 3/N-terminal" evidence="3">
    <location>
        <begin position="46"/>
        <end position="277"/>
    </location>
</feature>
<evidence type="ECO:0000313" key="5">
    <source>
        <dbReference type="Proteomes" id="UP000076959"/>
    </source>
</evidence>
<feature type="signal peptide" evidence="2">
    <location>
        <begin position="1"/>
        <end position="29"/>
    </location>
</feature>
<dbReference type="Gene3D" id="3.40.190.10">
    <property type="entry name" value="Periplasmic binding protein-like II"/>
    <property type="match status" value="2"/>
</dbReference>
<evidence type="ECO:0000313" key="4">
    <source>
        <dbReference type="EMBL" id="OAF12971.1"/>
    </source>
</evidence>
<evidence type="ECO:0000256" key="2">
    <source>
        <dbReference type="SAM" id="SignalP"/>
    </source>
</evidence>
<dbReference type="STRING" id="1505087.AYJ54_45340"/>
<name>A0A176YZU6_9BRAD</name>
<accession>A0A176YZU6</accession>
<dbReference type="OrthoDB" id="176845at2"/>
<gene>
    <name evidence="4" type="ORF">AYJ54_45340</name>
</gene>
<evidence type="ECO:0000256" key="1">
    <source>
        <dbReference type="ARBA" id="ARBA00022729"/>
    </source>
</evidence>
<reference evidence="4 5" key="1">
    <citation type="submission" date="2016-03" db="EMBL/GenBank/DDBJ databases">
        <title>Draft Genome Sequence of the Strain BR 10245 (Bradyrhizobium sp.) isolated from nodules of Centrolobium paraense.</title>
        <authorList>
            <person name="Simoes-Araujo J.L.Sr."/>
            <person name="Barauna A.C."/>
            <person name="Silva K."/>
            <person name="Zilli J.E."/>
        </authorList>
    </citation>
    <scope>NUCLEOTIDE SEQUENCE [LARGE SCALE GENOMIC DNA]</scope>
    <source>
        <strain evidence="4 5">BR 10245</strain>
    </source>
</reference>
<protein>
    <submittedName>
        <fullName evidence="4">Methanol oxidase</fullName>
    </submittedName>
</protein>
<dbReference type="Proteomes" id="UP000076959">
    <property type="component" value="Unassembled WGS sequence"/>
</dbReference>
<comment type="caution">
    <text evidence="4">The sequence shown here is derived from an EMBL/GenBank/DDBJ whole genome shotgun (WGS) entry which is preliminary data.</text>
</comment>
<organism evidence="4 5">
    <name type="scientific">Bradyrhizobium centrolobii</name>
    <dbReference type="NCBI Taxonomy" id="1505087"/>
    <lineage>
        <taxon>Bacteria</taxon>
        <taxon>Pseudomonadati</taxon>
        <taxon>Pseudomonadota</taxon>
        <taxon>Alphaproteobacteria</taxon>
        <taxon>Hyphomicrobiales</taxon>
        <taxon>Nitrobacteraceae</taxon>
        <taxon>Bradyrhizobium</taxon>
    </lineage>
</organism>
<evidence type="ECO:0000259" key="3">
    <source>
        <dbReference type="SMART" id="SM00062"/>
    </source>
</evidence>
<dbReference type="InterPro" id="IPR022448">
    <property type="entry name" value="Quinoprotein_dehydrogenase"/>
</dbReference>
<proteinExistence type="predicted"/>
<dbReference type="PANTHER" id="PTHR35936">
    <property type="entry name" value="MEMBRANE-BOUND LYTIC MUREIN TRANSGLYCOSYLASE F"/>
    <property type="match status" value="1"/>
</dbReference>
<sequence>MTEAGRHRRWLFSLLAITAMFVADGAARAQTSDSGDLSFELVDPKVLRVCADPRNLPFSNEKGEGFENKLAELFADKLQKKLDYVFFPQATGFVRMTLGAHRCDVIMGFPQGDDLVQGTNPYYRTTYALVAKAGSGLEDVDTLEDARLKGKRIGIIAGTPPATNMAIAGLMTNAKPYPLMIDTRFDNSAKAMVDDLAAGTIDAGVLWGPMAGFYAKQAGASLHVTPLVKEATGPKLVYRIGMGVRPADQNWKRQLNKLIQENQGEINKILIEFGVPLLDESDRPLGAETAKKNP</sequence>
<dbReference type="AlphaFoldDB" id="A0A176YZU6"/>
<dbReference type="Pfam" id="PF00497">
    <property type="entry name" value="SBP_bac_3"/>
    <property type="match status" value="1"/>
</dbReference>